<evidence type="ECO:0000256" key="4">
    <source>
        <dbReference type="ARBA" id="ARBA00022980"/>
    </source>
</evidence>
<comment type="function">
    <text evidence="7 9">Binds 23S rRNA and is also seen to make contacts with the A and possibly P site tRNAs.</text>
</comment>
<evidence type="ECO:0000256" key="2">
    <source>
        <dbReference type="ARBA" id="ARBA00022555"/>
    </source>
</evidence>
<dbReference type="PROSITE" id="PS00586">
    <property type="entry name" value="RIBOSOMAL_L16_1"/>
    <property type="match status" value="1"/>
</dbReference>
<dbReference type="Gene3D" id="3.90.1170.10">
    <property type="entry name" value="Ribosomal protein L10e/L16"/>
    <property type="match status" value="1"/>
</dbReference>
<dbReference type="InterPro" id="IPR036920">
    <property type="entry name" value="Ribosomal_uL16_sf"/>
</dbReference>
<comment type="caution">
    <text evidence="10">The sequence shown here is derived from an EMBL/GenBank/DDBJ whole genome shotgun (WGS) entry which is preliminary data.</text>
</comment>
<evidence type="ECO:0000256" key="9">
    <source>
        <dbReference type="RuleBase" id="RU004414"/>
    </source>
</evidence>
<dbReference type="RefSeq" id="WP_321534774.1">
    <property type="nucleotide sequence ID" value="NZ_JARGDL010000002.1"/>
</dbReference>
<dbReference type="PANTHER" id="PTHR12220">
    <property type="entry name" value="50S/60S RIBOSOMAL PROTEIN L16"/>
    <property type="match status" value="1"/>
</dbReference>
<dbReference type="PROSITE" id="PS00701">
    <property type="entry name" value="RIBOSOMAL_L16_2"/>
    <property type="match status" value="1"/>
</dbReference>
<accession>A0AAE3TB73</accession>
<dbReference type="GO" id="GO:0003735">
    <property type="term" value="F:structural constituent of ribosome"/>
    <property type="evidence" value="ECO:0007669"/>
    <property type="project" value="InterPro"/>
</dbReference>
<dbReference type="InterPro" id="IPR020798">
    <property type="entry name" value="Ribosomal_uL16_CS"/>
</dbReference>
<evidence type="ECO:0000256" key="7">
    <source>
        <dbReference type="HAMAP-Rule" id="MF_01342"/>
    </source>
</evidence>
<dbReference type="GO" id="GO:0000049">
    <property type="term" value="F:tRNA binding"/>
    <property type="evidence" value="ECO:0007669"/>
    <property type="project" value="UniProtKB-KW"/>
</dbReference>
<sequence>MLMPKRVKFRRAQRGRRKGKATRGYLVNFGDYGLKALEPAWITSRQIEACRVALSRQMKRDGKVWIRIFPDKPVSKKPLETRMGKGKGAPEFWVAVVKPGTIMFEIGGVDKTIAQEALTIAAHKLPIKTKIVQRPDLES</sequence>
<dbReference type="CDD" id="cd01433">
    <property type="entry name" value="Ribosomal_L16_L10e"/>
    <property type="match status" value="1"/>
</dbReference>
<evidence type="ECO:0000313" key="11">
    <source>
        <dbReference type="Proteomes" id="UP001221302"/>
    </source>
</evidence>
<protein>
    <recommendedName>
        <fullName evidence="6 7">Large ribosomal subunit protein uL16</fullName>
    </recommendedName>
</protein>
<dbReference type="FunFam" id="3.90.1170.10:FF:000001">
    <property type="entry name" value="50S ribosomal protein L16"/>
    <property type="match status" value="1"/>
</dbReference>
<organism evidence="10 11">
    <name type="scientific">Stygiobacter electus</name>
    <dbReference type="NCBI Taxonomy" id="3032292"/>
    <lineage>
        <taxon>Bacteria</taxon>
        <taxon>Pseudomonadati</taxon>
        <taxon>Ignavibacteriota</taxon>
        <taxon>Ignavibacteria</taxon>
        <taxon>Ignavibacteriales</taxon>
        <taxon>Melioribacteraceae</taxon>
        <taxon>Stygiobacter</taxon>
    </lineage>
</organism>
<evidence type="ECO:0000256" key="1">
    <source>
        <dbReference type="ARBA" id="ARBA00008931"/>
    </source>
</evidence>
<dbReference type="PRINTS" id="PR00060">
    <property type="entry name" value="RIBOSOMALL16"/>
</dbReference>
<dbReference type="HAMAP" id="MF_01342">
    <property type="entry name" value="Ribosomal_uL16"/>
    <property type="match status" value="1"/>
</dbReference>
<dbReference type="GO" id="GO:0019843">
    <property type="term" value="F:rRNA binding"/>
    <property type="evidence" value="ECO:0007669"/>
    <property type="project" value="UniProtKB-UniRule"/>
</dbReference>
<dbReference type="Proteomes" id="UP001221302">
    <property type="component" value="Unassembled WGS sequence"/>
</dbReference>
<dbReference type="AlphaFoldDB" id="A0AAE3TB73"/>
<dbReference type="InterPro" id="IPR016180">
    <property type="entry name" value="Ribosomal_uL16_dom"/>
</dbReference>
<keyword evidence="11" id="KW-1185">Reference proteome</keyword>
<keyword evidence="2 7" id="KW-0820">tRNA-binding</keyword>
<dbReference type="NCBIfam" id="TIGR01164">
    <property type="entry name" value="rplP_bact"/>
    <property type="match status" value="1"/>
</dbReference>
<evidence type="ECO:0000256" key="6">
    <source>
        <dbReference type="ARBA" id="ARBA00035198"/>
    </source>
</evidence>
<dbReference type="SUPFAM" id="SSF54686">
    <property type="entry name" value="Ribosomal protein L16p/L10e"/>
    <property type="match status" value="1"/>
</dbReference>
<dbReference type="PANTHER" id="PTHR12220:SF13">
    <property type="entry name" value="LARGE RIBOSOMAL SUBUNIT PROTEIN UL16M"/>
    <property type="match status" value="1"/>
</dbReference>
<keyword evidence="3 7" id="KW-0699">rRNA-binding</keyword>
<gene>
    <name evidence="7 10" type="primary">rplP</name>
    <name evidence="10" type="ORF">P0M35_02515</name>
</gene>
<keyword evidence="7 9" id="KW-0694">RNA-binding</keyword>
<reference evidence="10" key="1">
    <citation type="submission" date="2023-03" db="EMBL/GenBank/DDBJ databases">
        <title>Stygiobacter electus gen. nov., sp. nov., facultatively anaerobic thermotolerant bacterium of the class Ignavibacteria from a well of Yessentuki mineral water deposit.</title>
        <authorList>
            <person name="Podosokorskaya O.A."/>
            <person name="Elcheninov A.G."/>
            <person name="Petrova N.F."/>
            <person name="Zavarzina D.G."/>
            <person name="Kublanov I.V."/>
            <person name="Merkel A.Y."/>
        </authorList>
    </citation>
    <scope>NUCLEOTIDE SEQUENCE</scope>
    <source>
        <strain evidence="10">09-Me</strain>
    </source>
</reference>
<comment type="subunit">
    <text evidence="7 9">Part of the 50S ribosomal subunit.</text>
</comment>
<dbReference type="InterPro" id="IPR047873">
    <property type="entry name" value="Ribosomal_uL16"/>
</dbReference>
<dbReference type="GO" id="GO:0022625">
    <property type="term" value="C:cytosolic large ribosomal subunit"/>
    <property type="evidence" value="ECO:0007669"/>
    <property type="project" value="TreeGrafter"/>
</dbReference>
<evidence type="ECO:0000256" key="5">
    <source>
        <dbReference type="ARBA" id="ARBA00023274"/>
    </source>
</evidence>
<keyword evidence="4 7" id="KW-0689">Ribosomal protein</keyword>
<evidence type="ECO:0000256" key="8">
    <source>
        <dbReference type="RuleBase" id="RU004413"/>
    </source>
</evidence>
<dbReference type="Pfam" id="PF00252">
    <property type="entry name" value="Ribosomal_L16"/>
    <property type="match status" value="1"/>
</dbReference>
<dbReference type="InterPro" id="IPR000114">
    <property type="entry name" value="Ribosomal_uL16_bact-type"/>
</dbReference>
<proteinExistence type="inferred from homology"/>
<dbReference type="GO" id="GO:0006412">
    <property type="term" value="P:translation"/>
    <property type="evidence" value="ECO:0007669"/>
    <property type="project" value="UniProtKB-UniRule"/>
</dbReference>
<keyword evidence="5 7" id="KW-0687">Ribonucleoprotein</keyword>
<comment type="similarity">
    <text evidence="1 7 8">Belongs to the universal ribosomal protein uL16 family.</text>
</comment>
<evidence type="ECO:0000313" key="10">
    <source>
        <dbReference type="EMBL" id="MDF1611008.1"/>
    </source>
</evidence>
<name>A0AAE3TB73_9BACT</name>
<dbReference type="EMBL" id="JARGDL010000002">
    <property type="protein sequence ID" value="MDF1611008.1"/>
    <property type="molecule type" value="Genomic_DNA"/>
</dbReference>
<evidence type="ECO:0000256" key="3">
    <source>
        <dbReference type="ARBA" id="ARBA00022730"/>
    </source>
</evidence>